<evidence type="ECO:0000256" key="2">
    <source>
        <dbReference type="SAM" id="SignalP"/>
    </source>
</evidence>
<evidence type="ECO:0000256" key="1">
    <source>
        <dbReference type="SAM" id="MobiDB-lite"/>
    </source>
</evidence>
<reference evidence="4 5" key="1">
    <citation type="journal article" date="2021" name="Int. J. Syst. Evol. Microbiol.">
        <title>Clostridium zeae sp. nov., isolated from corn silage.</title>
        <authorList>
            <person name="Kobayashi H."/>
            <person name="Tanizawa Y."/>
            <person name="Yagura M."/>
            <person name="Sakamoto M."/>
            <person name="Ohkuma M."/>
            <person name="Tohno M."/>
        </authorList>
    </citation>
    <scope>NUCLEOTIDE SEQUENCE [LARGE SCALE GENOMIC DNA]</scope>
    <source>
        <strain evidence="4 5">CSC2</strain>
    </source>
</reference>
<keyword evidence="2" id="KW-0732">Signal</keyword>
<feature type="chain" id="PRO_5047399676" description="Prolow-density lipoprotein receptor-related protein 1-like beta-propeller domain-containing protein" evidence="2">
    <location>
        <begin position="26"/>
        <end position="343"/>
    </location>
</feature>
<evidence type="ECO:0000313" key="5">
    <source>
        <dbReference type="Proteomes" id="UP000663802"/>
    </source>
</evidence>
<feature type="domain" description="Prolow-density lipoprotein receptor-related protein 1-like beta-propeller" evidence="3">
    <location>
        <begin position="122"/>
        <end position="339"/>
    </location>
</feature>
<comment type="caution">
    <text evidence="4">The sequence shown here is derived from an EMBL/GenBank/DDBJ whole genome shotgun (WGS) entry which is preliminary data.</text>
</comment>
<evidence type="ECO:0000313" key="4">
    <source>
        <dbReference type="EMBL" id="GFZ34201.1"/>
    </source>
</evidence>
<dbReference type="EMBL" id="BMBA01000009">
    <property type="protein sequence ID" value="GFZ34201.1"/>
    <property type="molecule type" value="Genomic_DNA"/>
</dbReference>
<feature type="signal peptide" evidence="2">
    <location>
        <begin position="1"/>
        <end position="25"/>
    </location>
</feature>
<feature type="compositionally biased region" description="Polar residues" evidence="1">
    <location>
        <begin position="40"/>
        <end position="55"/>
    </location>
</feature>
<feature type="region of interest" description="Disordered" evidence="1">
    <location>
        <begin position="23"/>
        <end position="55"/>
    </location>
</feature>
<evidence type="ECO:0000259" key="3">
    <source>
        <dbReference type="Pfam" id="PF16472"/>
    </source>
</evidence>
<name>A0ABQ1EHB0_9CLOT</name>
<proteinExistence type="predicted"/>
<gene>
    <name evidence="4" type="ORF">CSC2_47270</name>
</gene>
<dbReference type="Proteomes" id="UP000663802">
    <property type="component" value="Unassembled WGS sequence"/>
</dbReference>
<dbReference type="PROSITE" id="PS51257">
    <property type="entry name" value="PROKAR_LIPOPROTEIN"/>
    <property type="match status" value="1"/>
</dbReference>
<feature type="compositionally biased region" description="Low complexity" evidence="1">
    <location>
        <begin position="23"/>
        <end position="39"/>
    </location>
</feature>
<dbReference type="SUPFAM" id="SSF63825">
    <property type="entry name" value="YWTD domain"/>
    <property type="match status" value="1"/>
</dbReference>
<protein>
    <recommendedName>
        <fullName evidence="3">Prolow-density lipoprotein receptor-related protein 1-like beta-propeller domain-containing protein</fullName>
    </recommendedName>
</protein>
<sequence length="343" mass="38165">MKKFLICSVIVFSFSLVGCSSKSNSANSSSTNSNNSNSSEIKITSPTTGNSSNNAVKNATKSISVSGDPNVALPIVKIGNNIYVSQWKDNNRLYEYLSSDINSINDLLKATKKYDLFSREIVQDTEKIYFTNIADNSNIYTLSDSTKEIKKFDNSRSSNITLGTDGLYFINQSDNSKIYKINLSDNTKTAVIQDSVGKFLLFSDTIIYQNKNDKFKLYAYSLTDKTKTELTGNSAESFGVANNKLIYVNSGDQDSIWSLDLQSMEGKKLINVEAENLQVISGRIFFINRFSANYLNELILPANGTASTNPIINEGVEQYFISGNSIYYESKTSHNDIKTYNIK</sequence>
<dbReference type="RefSeq" id="WP_206872690.1">
    <property type="nucleotide sequence ID" value="NZ_BMBA01000009.1"/>
</dbReference>
<accession>A0ABQ1EHB0</accession>
<organism evidence="4 5">
    <name type="scientific">Clostridium zeae</name>
    <dbReference type="NCBI Taxonomy" id="2759022"/>
    <lineage>
        <taxon>Bacteria</taxon>
        <taxon>Bacillati</taxon>
        <taxon>Bacillota</taxon>
        <taxon>Clostridia</taxon>
        <taxon>Eubacteriales</taxon>
        <taxon>Clostridiaceae</taxon>
        <taxon>Clostridium</taxon>
    </lineage>
</organism>
<dbReference type="InterPro" id="IPR032485">
    <property type="entry name" value="LRP1-like_beta_prop"/>
</dbReference>
<keyword evidence="5" id="KW-1185">Reference proteome</keyword>
<dbReference type="Pfam" id="PF16472">
    <property type="entry name" value="DUF5050"/>
    <property type="match status" value="1"/>
</dbReference>